<evidence type="ECO:0000256" key="3">
    <source>
        <dbReference type="ARBA" id="ARBA00007422"/>
    </source>
</evidence>
<feature type="active site" description="Proton acceptor" evidence="8">
    <location>
        <position position="157"/>
    </location>
</feature>
<accession>A0A7Y3W6W9</accession>
<dbReference type="GO" id="GO:0006096">
    <property type="term" value="P:glycolytic process"/>
    <property type="evidence" value="ECO:0007669"/>
    <property type="project" value="UniProtKB-UniRule"/>
</dbReference>
<evidence type="ECO:0000313" key="10">
    <source>
        <dbReference type="EMBL" id="NNU17721.1"/>
    </source>
</evidence>
<dbReference type="UniPathway" id="UPA01066"/>
<evidence type="ECO:0000256" key="8">
    <source>
        <dbReference type="HAMAP-Rule" id="MF_00147"/>
    </source>
</evidence>
<dbReference type="GO" id="GO:0005829">
    <property type="term" value="C:cytosol"/>
    <property type="evidence" value="ECO:0007669"/>
    <property type="project" value="TreeGrafter"/>
</dbReference>
<evidence type="ECO:0000256" key="5">
    <source>
        <dbReference type="ARBA" id="ARBA00022490"/>
    </source>
</evidence>
<comment type="subcellular location">
    <subcellularLocation>
        <location evidence="8 9">Cytoplasm</location>
    </subcellularLocation>
</comment>
<comment type="catalytic activity">
    <reaction evidence="1">
        <text>L-erythrulose 1-phosphate = D-erythrulose 4-phosphate</text>
        <dbReference type="Rhea" id="RHEA:49588"/>
        <dbReference type="ChEBI" id="CHEBI:58002"/>
        <dbReference type="ChEBI" id="CHEBI:90796"/>
        <dbReference type="EC" id="5.3.1.33"/>
    </reaction>
</comment>
<dbReference type="NCBIfam" id="TIGR00419">
    <property type="entry name" value="tim"/>
    <property type="match status" value="1"/>
</dbReference>
<dbReference type="PROSITE" id="PS51440">
    <property type="entry name" value="TIM_2"/>
    <property type="match status" value="1"/>
</dbReference>
<gene>
    <name evidence="8" type="primary">tpiA</name>
    <name evidence="10" type="ORF">HK107_15425</name>
</gene>
<dbReference type="EMBL" id="JABFCX010000003">
    <property type="protein sequence ID" value="NNU17721.1"/>
    <property type="molecule type" value="Genomic_DNA"/>
</dbReference>
<keyword evidence="5 8" id="KW-0963">Cytoplasm</keyword>
<dbReference type="GO" id="GO:0006094">
    <property type="term" value="P:gluconeogenesis"/>
    <property type="evidence" value="ECO:0007669"/>
    <property type="project" value="UniProtKB-UniRule"/>
</dbReference>
<dbReference type="InterPro" id="IPR020861">
    <property type="entry name" value="Triosephosphate_isomerase_AS"/>
</dbReference>
<evidence type="ECO:0000256" key="4">
    <source>
        <dbReference type="ARBA" id="ARBA00022432"/>
    </source>
</evidence>
<dbReference type="GO" id="GO:0019563">
    <property type="term" value="P:glycerol catabolic process"/>
    <property type="evidence" value="ECO:0007669"/>
    <property type="project" value="TreeGrafter"/>
</dbReference>
<comment type="function">
    <text evidence="8">Involved in the gluconeogenesis. Catalyzes stereospecifically the conversion of dihydroxyacetone phosphate (DHAP) to D-glyceraldehyde-3-phosphate (G3P).</text>
</comment>
<feature type="active site" description="Electrophile" evidence="8">
    <location>
        <position position="90"/>
    </location>
</feature>
<evidence type="ECO:0000256" key="1">
    <source>
        <dbReference type="ARBA" id="ARBA00000148"/>
    </source>
</evidence>
<dbReference type="GO" id="GO:0046166">
    <property type="term" value="P:glyceraldehyde-3-phosphate biosynthetic process"/>
    <property type="evidence" value="ECO:0007669"/>
    <property type="project" value="TreeGrafter"/>
</dbReference>
<comment type="catalytic activity">
    <reaction evidence="8 9">
        <text>D-glyceraldehyde 3-phosphate = dihydroxyacetone phosphate</text>
        <dbReference type="Rhea" id="RHEA:18585"/>
        <dbReference type="ChEBI" id="CHEBI:57642"/>
        <dbReference type="ChEBI" id="CHEBI:59776"/>
        <dbReference type="EC" id="5.3.1.1"/>
    </reaction>
</comment>
<dbReference type="SUPFAM" id="SSF51351">
    <property type="entry name" value="Triosephosphate isomerase (TIM)"/>
    <property type="match status" value="1"/>
</dbReference>
<dbReference type="UniPathway" id="UPA00138"/>
<dbReference type="InterPro" id="IPR022896">
    <property type="entry name" value="TrioseP_Isoase_bac/euk"/>
</dbReference>
<dbReference type="AlphaFoldDB" id="A0A7Y3W6W9"/>
<comment type="pathway">
    <text evidence="8 9">Carbohydrate degradation; glycolysis; D-glyceraldehyde 3-phosphate from glycerone phosphate: step 1/1.</text>
</comment>
<dbReference type="Gene3D" id="3.20.20.70">
    <property type="entry name" value="Aldolase class I"/>
    <property type="match status" value="1"/>
</dbReference>
<dbReference type="InterPro" id="IPR035990">
    <property type="entry name" value="TIM_sf"/>
</dbReference>
<feature type="binding site" evidence="8">
    <location>
        <begin position="7"/>
        <end position="9"/>
    </location>
    <ligand>
        <name>substrate</name>
    </ligand>
</feature>
<dbReference type="Proteomes" id="UP000536835">
    <property type="component" value="Unassembled WGS sequence"/>
</dbReference>
<evidence type="ECO:0000256" key="6">
    <source>
        <dbReference type="ARBA" id="ARBA00023152"/>
    </source>
</evidence>
<sequence length="232" mass="24017">MALIIGNWKMNGLKAGLAEAKKVAEGAKPGDQLVICPPATLIMAMSEALAGSNVLLGGQDCHAKESGAHTGRVSAEMIADAGATYCIVGHSECRDELRDDDDVLAGKVEAILRAGLVPVFCVGESLETREAAKAESFVKGQLELVHGIADRVIVAYEPIWAIGTGKVPSTDDIAAMHQSMRDYLGEKTPLLYGGSVKPSNAAEILSVPHVGGALVGGASLKAEDFLGIARAA</sequence>
<dbReference type="EC" id="5.3.1.1" evidence="8 9"/>
<dbReference type="PANTHER" id="PTHR21139:SF42">
    <property type="entry name" value="TRIOSEPHOSPHATE ISOMERASE"/>
    <property type="match status" value="1"/>
</dbReference>
<dbReference type="CDD" id="cd00311">
    <property type="entry name" value="TIM"/>
    <property type="match status" value="1"/>
</dbReference>
<keyword evidence="4 8" id="KW-0312">Gluconeogenesis</keyword>
<feature type="binding site" evidence="8">
    <location>
        <position position="163"/>
    </location>
    <ligand>
        <name>substrate</name>
    </ligand>
</feature>
<keyword evidence="11" id="KW-1185">Reference proteome</keyword>
<comment type="similarity">
    <text evidence="3 8 9">Belongs to the triosephosphate isomerase family.</text>
</comment>
<feature type="binding site" evidence="8">
    <location>
        <begin position="216"/>
        <end position="217"/>
    </location>
    <ligand>
        <name>substrate</name>
    </ligand>
</feature>
<proteinExistence type="inferred from homology"/>
<dbReference type="PANTHER" id="PTHR21139">
    <property type="entry name" value="TRIOSEPHOSPHATE ISOMERASE"/>
    <property type="match status" value="1"/>
</dbReference>
<evidence type="ECO:0000256" key="9">
    <source>
        <dbReference type="RuleBase" id="RU363013"/>
    </source>
</evidence>
<reference evidence="10 11" key="1">
    <citation type="submission" date="2020-05" db="EMBL/GenBank/DDBJ databases">
        <title>Parvularcula mediterraneae sp. nov., isolated from polypropylene straw from shallow seawater of the seashore of Laganas in Zakynthos island, Greece.</title>
        <authorList>
            <person name="Szabo I."/>
            <person name="Al-Omari J."/>
            <person name="Rado J."/>
            <person name="Szerdahelyi G.S."/>
        </authorList>
    </citation>
    <scope>NUCLEOTIDE SEQUENCE [LARGE SCALE GENOMIC DNA]</scope>
    <source>
        <strain evidence="10 11">ZS-1/3</strain>
    </source>
</reference>
<dbReference type="GO" id="GO:0004807">
    <property type="term" value="F:triose-phosphate isomerase activity"/>
    <property type="evidence" value="ECO:0007669"/>
    <property type="project" value="UniProtKB-UniRule"/>
</dbReference>
<evidence type="ECO:0000256" key="7">
    <source>
        <dbReference type="ARBA" id="ARBA00023235"/>
    </source>
</evidence>
<keyword evidence="7 8" id="KW-0413">Isomerase</keyword>
<dbReference type="PROSITE" id="PS00171">
    <property type="entry name" value="TIM_1"/>
    <property type="match status" value="1"/>
</dbReference>
<comment type="pathway">
    <text evidence="2">Carbohydrate metabolism; erythritol degradation.</text>
</comment>
<dbReference type="InterPro" id="IPR000652">
    <property type="entry name" value="Triosephosphate_isomerase"/>
</dbReference>
<feature type="binding site" evidence="8">
    <location>
        <position position="195"/>
    </location>
    <ligand>
        <name>substrate</name>
    </ligand>
</feature>
<dbReference type="Pfam" id="PF00121">
    <property type="entry name" value="TIM"/>
    <property type="match status" value="1"/>
</dbReference>
<dbReference type="HAMAP" id="MF_00147_B">
    <property type="entry name" value="TIM_B"/>
    <property type="match status" value="1"/>
</dbReference>
<evidence type="ECO:0000256" key="2">
    <source>
        <dbReference type="ARBA" id="ARBA00004939"/>
    </source>
</evidence>
<comment type="pathway">
    <text evidence="8 9">Carbohydrate biosynthesis; gluconeogenesis.</text>
</comment>
<comment type="subunit">
    <text evidence="8 9">Homodimer.</text>
</comment>
<protein>
    <recommendedName>
        <fullName evidence="8 9">Triosephosphate isomerase</fullName>
        <shortName evidence="8">TIM</shortName>
        <shortName evidence="8">TPI</shortName>
        <ecNumber evidence="8 9">5.3.1.1</ecNumber>
    </recommendedName>
    <alternativeName>
        <fullName evidence="8">Triose-phosphate isomerase</fullName>
    </alternativeName>
</protein>
<keyword evidence="6 8" id="KW-0324">Glycolysis</keyword>
<dbReference type="UniPathway" id="UPA00109">
    <property type="reaction ID" value="UER00189"/>
</dbReference>
<evidence type="ECO:0000313" key="11">
    <source>
        <dbReference type="Proteomes" id="UP000536835"/>
    </source>
</evidence>
<name>A0A7Y3W6W9_9PROT</name>
<dbReference type="InterPro" id="IPR013785">
    <property type="entry name" value="Aldolase_TIM"/>
</dbReference>
<dbReference type="RefSeq" id="WP_173201411.1">
    <property type="nucleotide sequence ID" value="NZ_JABFCX010000003.1"/>
</dbReference>
<comment type="caution">
    <text evidence="10">The sequence shown here is derived from an EMBL/GenBank/DDBJ whole genome shotgun (WGS) entry which is preliminary data.</text>
</comment>
<organism evidence="10 11">
    <name type="scientific">Parvularcula mediterranea</name>
    <dbReference type="NCBI Taxonomy" id="2732508"/>
    <lineage>
        <taxon>Bacteria</taxon>
        <taxon>Pseudomonadati</taxon>
        <taxon>Pseudomonadota</taxon>
        <taxon>Alphaproteobacteria</taxon>
        <taxon>Parvularculales</taxon>
        <taxon>Parvularculaceae</taxon>
        <taxon>Parvularcula</taxon>
    </lineage>
</organism>